<evidence type="ECO:0000256" key="6">
    <source>
        <dbReference type="ARBA" id="ARBA00023002"/>
    </source>
</evidence>
<dbReference type="HAMAP" id="MF_01665">
    <property type="entry name" value="HemeA_synth_type2"/>
    <property type="match status" value="1"/>
</dbReference>
<evidence type="ECO:0000256" key="12">
    <source>
        <dbReference type="SAM" id="Phobius"/>
    </source>
</evidence>
<feature type="transmembrane region" description="Helical" evidence="12">
    <location>
        <begin position="347"/>
        <end position="368"/>
    </location>
</feature>
<evidence type="ECO:0000256" key="3">
    <source>
        <dbReference type="ARBA" id="ARBA00022692"/>
    </source>
</evidence>
<comment type="cofactor">
    <cofactor evidence="1">
        <name>heme b</name>
        <dbReference type="ChEBI" id="CHEBI:60344"/>
    </cofactor>
</comment>
<dbReference type="GO" id="GO:0120547">
    <property type="term" value="F:heme A synthase activity"/>
    <property type="evidence" value="ECO:0007669"/>
    <property type="project" value="UniProtKB-EC"/>
</dbReference>
<dbReference type="PANTHER" id="PTHR23289:SF2">
    <property type="entry name" value="CYTOCHROME C OXIDASE ASSEMBLY PROTEIN COX15 HOMOLOG"/>
    <property type="match status" value="1"/>
</dbReference>
<feature type="transmembrane region" description="Helical" evidence="12">
    <location>
        <begin position="455"/>
        <end position="478"/>
    </location>
</feature>
<evidence type="ECO:0000256" key="9">
    <source>
        <dbReference type="ARBA" id="ARBA00023136"/>
    </source>
</evidence>
<evidence type="ECO:0000313" key="13">
    <source>
        <dbReference type="EMBL" id="CED83981.1"/>
    </source>
</evidence>
<accession>A0A0F7SRE2</accession>
<comment type="pathway">
    <text evidence="10">Porphyrin-containing compound metabolism; heme A biosynthesis; heme A from heme O: step 1/1.</text>
</comment>
<dbReference type="AlphaFoldDB" id="A0A0F7SRE2"/>
<dbReference type="InterPro" id="IPR003780">
    <property type="entry name" value="COX15/CtaA_fam"/>
</dbReference>
<feature type="transmembrane region" description="Helical" evidence="12">
    <location>
        <begin position="217"/>
        <end position="234"/>
    </location>
</feature>
<dbReference type="GO" id="GO:0006784">
    <property type="term" value="P:heme A biosynthetic process"/>
    <property type="evidence" value="ECO:0007669"/>
    <property type="project" value="InterPro"/>
</dbReference>
<dbReference type="InterPro" id="IPR023754">
    <property type="entry name" value="HemeA_Synthase_type2"/>
</dbReference>
<feature type="transmembrane region" description="Helical" evidence="12">
    <location>
        <begin position="423"/>
        <end position="443"/>
    </location>
</feature>
<organism evidence="13">
    <name type="scientific">Phaffia rhodozyma</name>
    <name type="common">Yeast</name>
    <name type="synonym">Xanthophyllomyces dendrorhous</name>
    <dbReference type="NCBI Taxonomy" id="264483"/>
    <lineage>
        <taxon>Eukaryota</taxon>
        <taxon>Fungi</taxon>
        <taxon>Dikarya</taxon>
        <taxon>Basidiomycota</taxon>
        <taxon>Agaricomycotina</taxon>
        <taxon>Tremellomycetes</taxon>
        <taxon>Cystofilobasidiales</taxon>
        <taxon>Mrakiaceae</taxon>
        <taxon>Phaffia</taxon>
    </lineage>
</organism>
<keyword evidence="7" id="KW-0408">Iron</keyword>
<evidence type="ECO:0000256" key="8">
    <source>
        <dbReference type="ARBA" id="ARBA00023133"/>
    </source>
</evidence>
<protein>
    <submittedName>
        <fullName evidence="13">Cytochrome oxidase assembly factor COX15</fullName>
    </submittedName>
</protein>
<proteinExistence type="inferred from homology"/>
<dbReference type="EMBL" id="LN483157">
    <property type="protein sequence ID" value="CED83981.1"/>
    <property type="molecule type" value="Genomic_DNA"/>
</dbReference>
<feature type="transmembrane region" description="Helical" evidence="12">
    <location>
        <begin position="284"/>
        <end position="303"/>
    </location>
</feature>
<comment type="subcellular location">
    <subcellularLocation>
        <location evidence="2">Membrane</location>
        <topology evidence="2">Multi-pass membrane protein</topology>
    </subcellularLocation>
</comment>
<feature type="transmembrane region" description="Helical" evidence="12">
    <location>
        <begin position="134"/>
        <end position="154"/>
    </location>
</feature>
<keyword evidence="5 12" id="KW-1133">Transmembrane helix</keyword>
<keyword evidence="3 12" id="KW-0812">Transmembrane</keyword>
<keyword evidence="6" id="KW-0560">Oxidoreductase</keyword>
<dbReference type="GO" id="GO:0046872">
    <property type="term" value="F:metal ion binding"/>
    <property type="evidence" value="ECO:0007669"/>
    <property type="project" value="UniProtKB-KW"/>
</dbReference>
<feature type="transmembrane region" description="Helical" evidence="12">
    <location>
        <begin position="246"/>
        <end position="264"/>
    </location>
</feature>
<feature type="transmembrane region" description="Helical" evidence="12">
    <location>
        <begin position="484"/>
        <end position="504"/>
    </location>
</feature>
<keyword evidence="9 12" id="KW-0472">Membrane</keyword>
<keyword evidence="8" id="KW-0350">Heme biosynthesis</keyword>
<dbReference type="PANTHER" id="PTHR23289">
    <property type="entry name" value="CYTOCHROME C OXIDASE ASSEMBLY PROTEIN COX15"/>
    <property type="match status" value="1"/>
</dbReference>
<comment type="catalytic activity">
    <reaction evidence="11">
        <text>Fe(II)-heme o + 2 A + H2O = Fe(II)-heme a + 2 AH2</text>
        <dbReference type="Rhea" id="RHEA:63388"/>
        <dbReference type="ChEBI" id="CHEBI:13193"/>
        <dbReference type="ChEBI" id="CHEBI:15377"/>
        <dbReference type="ChEBI" id="CHEBI:17499"/>
        <dbReference type="ChEBI" id="CHEBI:60530"/>
        <dbReference type="ChEBI" id="CHEBI:61715"/>
        <dbReference type="EC" id="1.17.99.9"/>
    </reaction>
    <physiologicalReaction direction="left-to-right" evidence="11">
        <dbReference type="Rhea" id="RHEA:63389"/>
    </physiologicalReaction>
</comment>
<name>A0A0F7SRE2_PHARH</name>
<dbReference type="GO" id="GO:0016653">
    <property type="term" value="F:oxidoreductase activity, acting on NAD(P)H, heme protein as acceptor"/>
    <property type="evidence" value="ECO:0007669"/>
    <property type="project" value="TreeGrafter"/>
</dbReference>
<dbReference type="GO" id="GO:0005743">
    <property type="term" value="C:mitochondrial inner membrane"/>
    <property type="evidence" value="ECO:0007669"/>
    <property type="project" value="TreeGrafter"/>
</dbReference>
<evidence type="ECO:0000256" key="11">
    <source>
        <dbReference type="ARBA" id="ARBA00048044"/>
    </source>
</evidence>
<keyword evidence="4" id="KW-0479">Metal-binding</keyword>
<evidence type="ECO:0000256" key="4">
    <source>
        <dbReference type="ARBA" id="ARBA00022723"/>
    </source>
</evidence>
<sequence>MSLARSVLTSAVRPVGHAFRSSPTNISTLPSTVLRSRFSCFSTLSPNSNFKRPLSTQINNSFSASLVKARFEAGPFSPLFRQFSSSVKRSSTGQIQLQAERPILVQTEGSQSSSSSSSSSSSRANISTPIVAKWLYFTSFLTLSIVVVGGLTRLTESGLSITEWKPFKGSLPPLNQADWEEEFRKYQLSEEGMILNAQISLNEFKFIFFMEWAHRNLGRFLGVTFVLPALFFAARGKLVRKDQLKVFAMALGIGFQGFLGWYMVSSGLDKEHLAARPNSTPRVSQYRLAAHLGTAFVLYLGMLHTGLSIARDWKLAHGGPVGGEKDGLSVQKMLLDGGKKLTRFRGLVWVVGAMVLFTALSGAFVAGLDAGLIYNEWPQMGEGYIPPMEDMIDPRYARREDGKDLIWRNVLENPTTVQFDHRMLAYATATSVFTLTGLSHSPLLRSVLNRRVRLFASLASGVVLAQVTLGITTLLYLVPIPVAAAHQAGSVFLLSAMTALAVALRRPSKAVKEVWAKRALVEKALKK</sequence>
<evidence type="ECO:0000256" key="1">
    <source>
        <dbReference type="ARBA" id="ARBA00001970"/>
    </source>
</evidence>
<evidence type="ECO:0000256" key="5">
    <source>
        <dbReference type="ARBA" id="ARBA00022989"/>
    </source>
</evidence>
<reference evidence="13" key="1">
    <citation type="submission" date="2014-08" db="EMBL/GenBank/DDBJ databases">
        <authorList>
            <person name="Sharma Rahul"/>
            <person name="Thines Marco"/>
        </authorList>
    </citation>
    <scope>NUCLEOTIDE SEQUENCE</scope>
</reference>
<evidence type="ECO:0000256" key="7">
    <source>
        <dbReference type="ARBA" id="ARBA00023004"/>
    </source>
</evidence>
<evidence type="ECO:0000256" key="10">
    <source>
        <dbReference type="ARBA" id="ARBA00044501"/>
    </source>
</evidence>
<evidence type="ECO:0000256" key="2">
    <source>
        <dbReference type="ARBA" id="ARBA00004141"/>
    </source>
</evidence>
<dbReference type="Pfam" id="PF02628">
    <property type="entry name" value="COX15-CtaA"/>
    <property type="match status" value="1"/>
</dbReference>